<dbReference type="Pfam" id="PF01535">
    <property type="entry name" value="PPR"/>
    <property type="match status" value="1"/>
</dbReference>
<evidence type="ECO:0000313" key="7">
    <source>
        <dbReference type="Proteomes" id="UP001604336"/>
    </source>
</evidence>
<gene>
    <name evidence="6" type="ORF">Adt_43661</name>
</gene>
<evidence type="ECO:0000259" key="5">
    <source>
        <dbReference type="Pfam" id="PF14432"/>
    </source>
</evidence>
<evidence type="ECO:0000256" key="1">
    <source>
        <dbReference type="ARBA" id="ARBA00006643"/>
    </source>
</evidence>
<dbReference type="Proteomes" id="UP001604336">
    <property type="component" value="Unassembled WGS sequence"/>
</dbReference>
<proteinExistence type="inferred from homology"/>
<sequence>MASSLVYIRSARFSTILSLSFNKVRPSFPSISNPKTLKLNPSFPTLRTLSTSAFSENFQRPSPQPSDPSWSFNQNPDNQRIPQNNDFGNPTSNDNYKDQNYANNYSMNRGYPNPGVPNPTPNFPNPQNQNYRPAGGNVNQWNNNNQNQSYPQNQNTNLSQNYPLQGGFQNQGSPQNFSQRQNYPQPGGVNHNQGYLQRQNSNQWSPHDQNAVNSRVQHQGQFANNQAPGAGGPPAVVDLLSLCREGKVKEVIEHMEQGVRADAECFSLLFSVCGNSKKLEDAKKVHDYFLRSTYRGDLLLNNQVLEMYSKCGSMTDARRVFDHMPDRNMDSWHLMINGYATNGLGDDGLALYEQMRKLGLQPNGETFLVVLEACASAEAIEEGFLHFESMRADYGIPPGIEHYLGLLGVLGKIGHLAEAEAFIETLPFEPSAVIWEALMNYARIHGDIDLEDHAEELMVSLDPSKAVANKIPTPPPKKHSAINMLIGRNRIMEFRNPTLYKDDEKLRAAMKEQAYVPDTRYVLHDIDQEAKEQALLYHSERLAIAYGLISTPARTPLRIIKNLRVCGDCHNAIKIMSRIVGRELIVRDNKRFHHFKDGKCSCNDYW</sequence>
<dbReference type="PROSITE" id="PS51375">
    <property type="entry name" value="PPR"/>
    <property type="match status" value="1"/>
</dbReference>
<feature type="compositionally biased region" description="Pro residues" evidence="4">
    <location>
        <begin position="114"/>
        <end position="124"/>
    </location>
</feature>
<name>A0ABD1PC93_9LAMI</name>
<dbReference type="FunFam" id="1.25.40.10:FF:002549">
    <property type="entry name" value="Pentatricopeptide repeat-containing protein, mitochondrial"/>
    <property type="match status" value="1"/>
</dbReference>
<feature type="compositionally biased region" description="Polar residues" evidence="4">
    <location>
        <begin position="56"/>
        <end position="107"/>
    </location>
</feature>
<dbReference type="InterPro" id="IPR046960">
    <property type="entry name" value="PPR_At4g14850-like_plant"/>
</dbReference>
<feature type="compositionally biased region" description="Polar residues" evidence="4">
    <location>
        <begin position="158"/>
        <end position="208"/>
    </location>
</feature>
<reference evidence="7" key="1">
    <citation type="submission" date="2024-07" db="EMBL/GenBank/DDBJ databases">
        <title>Two chromosome-level genome assemblies of Korean endemic species Abeliophyllum distichum and Forsythia ovata (Oleaceae).</title>
        <authorList>
            <person name="Jang H."/>
        </authorList>
    </citation>
    <scope>NUCLEOTIDE SEQUENCE [LARGE SCALE GENOMIC DNA]</scope>
</reference>
<accession>A0ABD1PC93</accession>
<feature type="domain" description="DYW" evidence="5">
    <location>
        <begin position="515"/>
        <end position="606"/>
    </location>
</feature>
<feature type="compositionally biased region" description="Low complexity" evidence="4">
    <location>
        <begin position="125"/>
        <end position="157"/>
    </location>
</feature>
<evidence type="ECO:0000256" key="2">
    <source>
        <dbReference type="ARBA" id="ARBA00022737"/>
    </source>
</evidence>
<comment type="similarity">
    <text evidence="1">Belongs to the PPR family. PCMP-H subfamily.</text>
</comment>
<dbReference type="InterPro" id="IPR011990">
    <property type="entry name" value="TPR-like_helical_dom_sf"/>
</dbReference>
<dbReference type="InterPro" id="IPR032867">
    <property type="entry name" value="DYW_dom"/>
</dbReference>
<comment type="caution">
    <text evidence="6">The sequence shown here is derived from an EMBL/GenBank/DDBJ whole genome shotgun (WGS) entry which is preliminary data.</text>
</comment>
<dbReference type="Pfam" id="PF14432">
    <property type="entry name" value="DYW_deaminase"/>
    <property type="match status" value="1"/>
</dbReference>
<dbReference type="AlphaFoldDB" id="A0ABD1PC93"/>
<dbReference type="EMBL" id="JBFOLK010000014">
    <property type="protein sequence ID" value="KAL2460241.1"/>
    <property type="molecule type" value="Genomic_DNA"/>
</dbReference>
<dbReference type="Gene3D" id="1.25.40.10">
    <property type="entry name" value="Tetratricopeptide repeat domain"/>
    <property type="match status" value="1"/>
</dbReference>
<evidence type="ECO:0000256" key="3">
    <source>
        <dbReference type="PROSITE-ProRule" id="PRU00708"/>
    </source>
</evidence>
<dbReference type="PANTHER" id="PTHR47926">
    <property type="entry name" value="PENTATRICOPEPTIDE REPEAT-CONTAINING PROTEIN"/>
    <property type="match status" value="1"/>
</dbReference>
<keyword evidence="2" id="KW-0677">Repeat</keyword>
<organism evidence="6 7">
    <name type="scientific">Abeliophyllum distichum</name>
    <dbReference type="NCBI Taxonomy" id="126358"/>
    <lineage>
        <taxon>Eukaryota</taxon>
        <taxon>Viridiplantae</taxon>
        <taxon>Streptophyta</taxon>
        <taxon>Embryophyta</taxon>
        <taxon>Tracheophyta</taxon>
        <taxon>Spermatophyta</taxon>
        <taxon>Magnoliopsida</taxon>
        <taxon>eudicotyledons</taxon>
        <taxon>Gunneridae</taxon>
        <taxon>Pentapetalae</taxon>
        <taxon>asterids</taxon>
        <taxon>lamiids</taxon>
        <taxon>Lamiales</taxon>
        <taxon>Oleaceae</taxon>
        <taxon>Forsythieae</taxon>
        <taxon>Abeliophyllum</taxon>
    </lineage>
</organism>
<dbReference type="PANTHER" id="PTHR47926:SF353">
    <property type="entry name" value="DYW DOMAIN-CONTAINING PROTEIN"/>
    <property type="match status" value="1"/>
</dbReference>
<keyword evidence="7" id="KW-1185">Reference proteome</keyword>
<protein>
    <submittedName>
        <fullName evidence="6">Pentatricopeptide repeat-containing protein</fullName>
    </submittedName>
</protein>
<dbReference type="Pfam" id="PF13041">
    <property type="entry name" value="PPR_2"/>
    <property type="match status" value="1"/>
</dbReference>
<evidence type="ECO:0000313" key="6">
    <source>
        <dbReference type="EMBL" id="KAL2460241.1"/>
    </source>
</evidence>
<dbReference type="NCBIfam" id="TIGR00756">
    <property type="entry name" value="PPR"/>
    <property type="match status" value="1"/>
</dbReference>
<dbReference type="InterPro" id="IPR002885">
    <property type="entry name" value="PPR_rpt"/>
</dbReference>
<evidence type="ECO:0000256" key="4">
    <source>
        <dbReference type="SAM" id="MobiDB-lite"/>
    </source>
</evidence>
<feature type="region of interest" description="Disordered" evidence="4">
    <location>
        <begin position="56"/>
        <end position="208"/>
    </location>
</feature>
<feature type="repeat" description="PPR" evidence="3">
    <location>
        <begin position="328"/>
        <end position="362"/>
    </location>
</feature>